<dbReference type="PANTHER" id="PTHR37694">
    <property type="entry name" value="SLR8022 PROTEIN"/>
    <property type="match status" value="1"/>
</dbReference>
<dbReference type="EMBL" id="AP024169">
    <property type="protein sequence ID" value="BCN31612.1"/>
    <property type="molecule type" value="Genomic_DNA"/>
</dbReference>
<dbReference type="KEGG" id="ahb:bsdtb5_29070"/>
<evidence type="ECO:0000313" key="2">
    <source>
        <dbReference type="EMBL" id="BCN31612.1"/>
    </source>
</evidence>
<dbReference type="Gene3D" id="2.60.120.10">
    <property type="entry name" value="Jelly Rolls"/>
    <property type="match status" value="1"/>
</dbReference>
<dbReference type="RefSeq" id="WP_271712723.1">
    <property type="nucleotide sequence ID" value="NZ_AP024169.1"/>
</dbReference>
<dbReference type="InterPro" id="IPR011051">
    <property type="entry name" value="RmlC_Cupin_sf"/>
</dbReference>
<dbReference type="AlphaFoldDB" id="A0A7R7IDJ2"/>
<sequence length="112" mass="12551">MNTILKNIQNSEVLNLKEQIQCLEGQVVSKTIVQNPYVSMTLFAFDKDEEISMHESKGDALIQVLEGTAEITIDDTKYILEDGQSIVMPANHPHAVFGKEKFKMLLVVVFPA</sequence>
<dbReference type="SUPFAM" id="SSF51182">
    <property type="entry name" value="RmlC-like cupins"/>
    <property type="match status" value="1"/>
</dbReference>
<protein>
    <submittedName>
        <fullName evidence="2">Cupin</fullName>
    </submittedName>
</protein>
<name>A0A7R7IDJ2_9FIRM</name>
<proteinExistence type="predicted"/>
<accession>A0A7R7IDJ2</accession>
<feature type="domain" description="Cupin type-2" evidence="1">
    <location>
        <begin position="43"/>
        <end position="108"/>
    </location>
</feature>
<dbReference type="InterPro" id="IPR014710">
    <property type="entry name" value="RmlC-like_jellyroll"/>
</dbReference>
<reference evidence="2 3" key="1">
    <citation type="submission" date="2020-11" db="EMBL/GenBank/DDBJ databases">
        <title>Draft genome sequencing of a Lachnospiraceae strain isolated from anoxic soil subjected to BSD treatment.</title>
        <authorList>
            <person name="Uek A."/>
            <person name="Tonouchi A."/>
        </authorList>
    </citation>
    <scope>NUCLEOTIDE SEQUENCE [LARGE SCALE GENOMIC DNA]</scope>
    <source>
        <strain evidence="2 3">TB5</strain>
    </source>
</reference>
<gene>
    <name evidence="2" type="ORF">bsdtb5_29070</name>
</gene>
<dbReference type="CDD" id="cd02230">
    <property type="entry name" value="cupin_HP0902-like"/>
    <property type="match status" value="1"/>
</dbReference>
<dbReference type="PANTHER" id="PTHR37694:SF1">
    <property type="entry name" value="SLR8022 PROTEIN"/>
    <property type="match status" value="1"/>
</dbReference>
<dbReference type="Pfam" id="PF07883">
    <property type="entry name" value="Cupin_2"/>
    <property type="match status" value="1"/>
</dbReference>
<organism evidence="2 3">
    <name type="scientific">Anaeromicropila herbilytica</name>
    <dbReference type="NCBI Taxonomy" id="2785025"/>
    <lineage>
        <taxon>Bacteria</taxon>
        <taxon>Bacillati</taxon>
        <taxon>Bacillota</taxon>
        <taxon>Clostridia</taxon>
        <taxon>Lachnospirales</taxon>
        <taxon>Lachnospiraceae</taxon>
        <taxon>Anaeromicropila</taxon>
    </lineage>
</organism>
<dbReference type="InterPro" id="IPR013096">
    <property type="entry name" value="Cupin_2"/>
</dbReference>
<dbReference type="Proteomes" id="UP000595897">
    <property type="component" value="Chromosome"/>
</dbReference>
<evidence type="ECO:0000259" key="1">
    <source>
        <dbReference type="Pfam" id="PF07883"/>
    </source>
</evidence>
<evidence type="ECO:0000313" key="3">
    <source>
        <dbReference type="Proteomes" id="UP000595897"/>
    </source>
</evidence>
<keyword evidence="3" id="KW-1185">Reference proteome</keyword>